<protein>
    <submittedName>
        <fullName evidence="4">Amidase signature domain-containing protein</fullName>
    </submittedName>
</protein>
<evidence type="ECO:0000256" key="2">
    <source>
        <dbReference type="ARBA" id="ARBA00022801"/>
    </source>
</evidence>
<evidence type="ECO:0000313" key="4">
    <source>
        <dbReference type="EMBL" id="KAK1772100.1"/>
    </source>
</evidence>
<keyword evidence="2" id="KW-0378">Hydrolase</keyword>
<dbReference type="InterPro" id="IPR023631">
    <property type="entry name" value="Amidase_dom"/>
</dbReference>
<dbReference type="Gene3D" id="3.90.1300.10">
    <property type="entry name" value="Amidase signature (AS) domain"/>
    <property type="match status" value="1"/>
</dbReference>
<dbReference type="PANTHER" id="PTHR46072:SF11">
    <property type="entry name" value="AMIDASE-RELATED"/>
    <property type="match status" value="1"/>
</dbReference>
<dbReference type="Pfam" id="PF01425">
    <property type="entry name" value="Amidase"/>
    <property type="match status" value="1"/>
</dbReference>
<accession>A0AAJ0C8H4</accession>
<comment type="similarity">
    <text evidence="1">Belongs to the amidase family.</text>
</comment>
<dbReference type="GO" id="GO:0016787">
    <property type="term" value="F:hydrolase activity"/>
    <property type="evidence" value="ECO:0007669"/>
    <property type="project" value="UniProtKB-KW"/>
</dbReference>
<dbReference type="EMBL" id="MU838997">
    <property type="protein sequence ID" value="KAK1772100.1"/>
    <property type="molecule type" value="Genomic_DNA"/>
</dbReference>
<name>A0AAJ0C8H4_9PEZI</name>
<dbReference type="RefSeq" id="XP_060288313.1">
    <property type="nucleotide sequence ID" value="XM_060429426.1"/>
</dbReference>
<proteinExistence type="inferred from homology"/>
<dbReference type="SUPFAM" id="SSF75304">
    <property type="entry name" value="Amidase signature (AS) enzymes"/>
    <property type="match status" value="1"/>
</dbReference>
<dbReference type="Proteomes" id="UP001244011">
    <property type="component" value="Unassembled WGS sequence"/>
</dbReference>
<evidence type="ECO:0000256" key="1">
    <source>
        <dbReference type="ARBA" id="ARBA00009199"/>
    </source>
</evidence>
<sequence length="61" mass="5974">MGLAPLRCGELSFSQLLGRALNSFNGHPVAGGSSGGEGAIVGLHGSPMGIATDIAGSIRIP</sequence>
<organism evidence="4 5">
    <name type="scientific">Phialemonium atrogriseum</name>
    <dbReference type="NCBI Taxonomy" id="1093897"/>
    <lineage>
        <taxon>Eukaryota</taxon>
        <taxon>Fungi</taxon>
        <taxon>Dikarya</taxon>
        <taxon>Ascomycota</taxon>
        <taxon>Pezizomycotina</taxon>
        <taxon>Sordariomycetes</taxon>
        <taxon>Sordariomycetidae</taxon>
        <taxon>Cephalothecales</taxon>
        <taxon>Cephalothecaceae</taxon>
        <taxon>Phialemonium</taxon>
    </lineage>
</organism>
<dbReference type="AlphaFoldDB" id="A0AAJ0C8H4"/>
<dbReference type="InterPro" id="IPR036928">
    <property type="entry name" value="AS_sf"/>
</dbReference>
<comment type="caution">
    <text evidence="4">The sequence shown here is derived from an EMBL/GenBank/DDBJ whole genome shotgun (WGS) entry which is preliminary data.</text>
</comment>
<evidence type="ECO:0000259" key="3">
    <source>
        <dbReference type="Pfam" id="PF01425"/>
    </source>
</evidence>
<gene>
    <name evidence="4" type="ORF">QBC33DRAFT_553562</name>
</gene>
<feature type="domain" description="Amidase" evidence="3">
    <location>
        <begin position="15"/>
        <end position="61"/>
    </location>
</feature>
<evidence type="ECO:0000313" key="5">
    <source>
        <dbReference type="Proteomes" id="UP001244011"/>
    </source>
</evidence>
<keyword evidence="5" id="KW-1185">Reference proteome</keyword>
<dbReference type="PANTHER" id="PTHR46072">
    <property type="entry name" value="AMIDASE-RELATED-RELATED"/>
    <property type="match status" value="1"/>
</dbReference>
<dbReference type="GeneID" id="85312613"/>
<reference evidence="4" key="1">
    <citation type="submission" date="2023-06" db="EMBL/GenBank/DDBJ databases">
        <title>Genome-scale phylogeny and comparative genomics of the fungal order Sordariales.</title>
        <authorList>
            <consortium name="Lawrence Berkeley National Laboratory"/>
            <person name="Hensen N."/>
            <person name="Bonometti L."/>
            <person name="Westerberg I."/>
            <person name="Brannstrom I.O."/>
            <person name="Guillou S."/>
            <person name="Cros-Aarteil S."/>
            <person name="Calhoun S."/>
            <person name="Haridas S."/>
            <person name="Kuo A."/>
            <person name="Mondo S."/>
            <person name="Pangilinan J."/>
            <person name="Riley R."/>
            <person name="Labutti K."/>
            <person name="Andreopoulos B."/>
            <person name="Lipzen A."/>
            <person name="Chen C."/>
            <person name="Yanf M."/>
            <person name="Daum C."/>
            <person name="Ng V."/>
            <person name="Clum A."/>
            <person name="Steindorff A."/>
            <person name="Ohm R."/>
            <person name="Martin F."/>
            <person name="Silar P."/>
            <person name="Natvig D."/>
            <person name="Lalanne C."/>
            <person name="Gautier V."/>
            <person name="Ament-Velasquez S.L."/>
            <person name="Kruys A."/>
            <person name="Hutchinson M.I."/>
            <person name="Powell A.J."/>
            <person name="Barry K."/>
            <person name="Miller A.N."/>
            <person name="Grigoriev I.V."/>
            <person name="Debuchy R."/>
            <person name="Gladieux P."/>
            <person name="Thoren M.H."/>
            <person name="Johannesson H."/>
        </authorList>
    </citation>
    <scope>NUCLEOTIDE SEQUENCE</scope>
    <source>
        <strain evidence="4">8032-3</strain>
    </source>
</reference>